<evidence type="ECO:0000313" key="3">
    <source>
        <dbReference type="Proteomes" id="UP000225660"/>
    </source>
</evidence>
<dbReference type="EMBL" id="KY565347">
    <property type="protein sequence ID" value="AQY55072.1"/>
    <property type="molecule type" value="Genomic_DNA"/>
</dbReference>
<feature type="compositionally biased region" description="Low complexity" evidence="1">
    <location>
        <begin position="316"/>
        <end position="332"/>
    </location>
</feature>
<dbReference type="InterPro" id="IPR007499">
    <property type="entry name" value="ERF_bacteria_virus"/>
</dbReference>
<organism evidence="2 3">
    <name type="scientific">Geobacillus phage TP-84</name>
    <dbReference type="NCBI Taxonomy" id="1965361"/>
    <lineage>
        <taxon>Viruses</taxon>
        <taxon>Duplodnaviria</taxon>
        <taxon>Heunggongvirae</taxon>
        <taxon>Uroviricota</taxon>
        <taxon>Caudoviricetes</taxon>
        <taxon>Saundersvirus</taxon>
        <taxon>Saundersvirus Tp84</taxon>
    </lineage>
</organism>
<sequence length="339" mass="38790">MGFDMQYFSEKEAQQYQDAVEKLTEQNTIQVVSLNDIKQKLLEEVKEFEFSPLEYVPGPDETQKTIFLKIANIMGELDRIPKSGYNKQFDYYYVTESDVVGAVRPLMAKYKLVMMPSLKKYKTETIQGKYNKMIMGTVEIEWIVRDAESYEQIKFTMLGKGLDNLEKDIYKAITGNKKYALITLFMIDSGDDPERNDTPTGEEGPQNAQNGPENTKKTQGNSKTPGQPKNGQEVPKNASQGQPQQPPQQPPVKQPTKGDLLTRWVVLAGPDQKKQEVRKAFDEWYEKKKAEGWDHMAMMQALTKKLHEKNQKEKQAQQQQADGQSGQAQQQQTDDKSKE</sequence>
<dbReference type="RefSeq" id="YP_009600098.1">
    <property type="nucleotide sequence ID" value="NC_041918.2"/>
</dbReference>
<proteinExistence type="predicted"/>
<evidence type="ECO:0000256" key="1">
    <source>
        <dbReference type="SAM" id="MobiDB-lite"/>
    </source>
</evidence>
<feature type="compositionally biased region" description="Polar residues" evidence="1">
    <location>
        <begin position="206"/>
        <end position="230"/>
    </location>
</feature>
<dbReference type="KEGG" id="vg:40075860"/>
<dbReference type="Pfam" id="PF04404">
    <property type="entry name" value="ERF"/>
    <property type="match status" value="1"/>
</dbReference>
<keyword evidence="3" id="KW-1185">Reference proteome</keyword>
<dbReference type="Proteomes" id="UP000225660">
    <property type="component" value="Segment"/>
</dbReference>
<dbReference type="GeneID" id="40075860"/>
<protein>
    <submittedName>
        <fullName evidence="2">DNA single-strand annealing protein</fullName>
    </submittedName>
</protein>
<reference evidence="2" key="1">
    <citation type="submission" date="2017-10" db="EMBL/GenBank/DDBJ databases">
        <title>Sequence, genome organization and annotation of the thermophilic 47,7-kb bacterophage TO-84 that infects Geobacillus stearothermophilus.</title>
        <authorList>
            <person name="Skowron P.M."/>
            <person name="Kropinski A."/>
            <person name="Los M."/>
        </authorList>
    </citation>
    <scope>NUCLEOTIDE SEQUENCE [LARGE SCALE GENOMIC DNA]</scope>
</reference>
<accession>A0A1U9WQN4</accession>
<evidence type="ECO:0000313" key="2">
    <source>
        <dbReference type="EMBL" id="AQY55072.1"/>
    </source>
</evidence>
<feature type="region of interest" description="Disordered" evidence="1">
    <location>
        <begin position="190"/>
        <end position="262"/>
    </location>
</feature>
<dbReference type="OrthoDB" id="28133at10239"/>
<feature type="compositionally biased region" description="Pro residues" evidence="1">
    <location>
        <begin position="244"/>
        <end position="253"/>
    </location>
</feature>
<name>A0A1U9WQN4_9CAUD</name>
<feature type="region of interest" description="Disordered" evidence="1">
    <location>
        <begin position="302"/>
        <end position="339"/>
    </location>
</feature>